<protein>
    <submittedName>
        <fullName evidence="4">Uncharacterized protein</fullName>
    </submittedName>
</protein>
<evidence type="ECO:0000313" key="5">
    <source>
        <dbReference type="Proteomes" id="UP000663845"/>
    </source>
</evidence>
<gene>
    <name evidence="4" type="ORF">JYZ213_LOCUS17654</name>
</gene>
<evidence type="ECO:0000256" key="2">
    <source>
        <dbReference type="SAM" id="MobiDB-lite"/>
    </source>
</evidence>
<accession>A0A814J733</accession>
<keyword evidence="3" id="KW-0472">Membrane</keyword>
<reference evidence="4" key="1">
    <citation type="submission" date="2021-02" db="EMBL/GenBank/DDBJ databases">
        <authorList>
            <person name="Nowell W R."/>
        </authorList>
    </citation>
    <scope>NUCLEOTIDE SEQUENCE</scope>
</reference>
<evidence type="ECO:0000313" key="4">
    <source>
        <dbReference type="EMBL" id="CAF1032036.1"/>
    </source>
</evidence>
<name>A0A814J733_9BILA</name>
<feature type="compositionally biased region" description="Basic and acidic residues" evidence="2">
    <location>
        <begin position="504"/>
        <end position="515"/>
    </location>
</feature>
<dbReference type="AlphaFoldDB" id="A0A814J733"/>
<evidence type="ECO:0000256" key="1">
    <source>
        <dbReference type="SAM" id="Coils"/>
    </source>
</evidence>
<sequence length="515" mass="59002">MPTSLVTHQQHNKSLPIVTRKTRRETFTIAQDKSTTSTTTQHFDKLLNNRTHAANATKINQHYQPPTKVTDSWPNEVNFKDIHNKKSNRNKKICCCGYSPICLCLFLLGFFLLATSIAAILVALIRAKCSICNKGNTAYVCPGCSKGFCFQHLTEHRQILRNQLEEIINNHDQFQQTIIQQKQNPSNSSLIQQIDQWETDSIHQIQQTAEECRKTLTNLTQKSISDIENKFIELSQQLKELHEENEFDEIDLNHFQLKLTQITEEFNEPSNISIRQDSEEFIKKISVLLTSSVFFGILLDYTPKNPNGFEQTHRTHQPYYPQGPNAYNLQQVYMQSFVPPSPFVHANDPQSMSPFIRIVRPPNQVPTGAPYYRPPYHVPQNIPQQTSAAQLSNQTQSSINEQYGTSSQSSQSQEKRIRQPLRIIDPVSQKAFELETEILSANPVSSNDDDRQKDTVVDSTNTKSKLSDGTNKTQLKEDSRRQFARLLVSDGQTDKTENQSINRVKNETRKKSPPW</sequence>
<feature type="compositionally biased region" description="Polar residues" evidence="2">
    <location>
        <begin position="386"/>
        <end position="405"/>
    </location>
</feature>
<comment type="caution">
    <text evidence="4">The sequence shown here is derived from an EMBL/GenBank/DDBJ whole genome shotgun (WGS) entry which is preliminary data.</text>
</comment>
<dbReference type="Proteomes" id="UP000663845">
    <property type="component" value="Unassembled WGS sequence"/>
</dbReference>
<keyword evidence="1" id="KW-0175">Coiled coil</keyword>
<dbReference type="EMBL" id="CAJNOG010000167">
    <property type="protein sequence ID" value="CAF1032036.1"/>
    <property type="molecule type" value="Genomic_DNA"/>
</dbReference>
<feature type="transmembrane region" description="Helical" evidence="3">
    <location>
        <begin position="95"/>
        <end position="125"/>
    </location>
</feature>
<feature type="compositionally biased region" description="Polar residues" evidence="2">
    <location>
        <begin position="457"/>
        <end position="473"/>
    </location>
</feature>
<keyword evidence="3" id="KW-0812">Transmembrane</keyword>
<organism evidence="4 5">
    <name type="scientific">Adineta steineri</name>
    <dbReference type="NCBI Taxonomy" id="433720"/>
    <lineage>
        <taxon>Eukaryota</taxon>
        <taxon>Metazoa</taxon>
        <taxon>Spiralia</taxon>
        <taxon>Gnathifera</taxon>
        <taxon>Rotifera</taxon>
        <taxon>Eurotatoria</taxon>
        <taxon>Bdelloidea</taxon>
        <taxon>Adinetida</taxon>
        <taxon>Adinetidae</taxon>
        <taxon>Adineta</taxon>
    </lineage>
</organism>
<evidence type="ECO:0000256" key="3">
    <source>
        <dbReference type="SAM" id="Phobius"/>
    </source>
</evidence>
<feature type="region of interest" description="Disordered" evidence="2">
    <location>
        <begin position="386"/>
        <end position="422"/>
    </location>
</feature>
<keyword evidence="3" id="KW-1133">Transmembrane helix</keyword>
<feature type="region of interest" description="Disordered" evidence="2">
    <location>
        <begin position="442"/>
        <end position="515"/>
    </location>
</feature>
<feature type="coiled-coil region" evidence="1">
    <location>
        <begin position="150"/>
        <end position="244"/>
    </location>
</feature>
<proteinExistence type="predicted"/>